<keyword evidence="3" id="KW-0804">Transcription</keyword>
<dbReference type="PANTHER" id="PTHR44846:SF1">
    <property type="entry name" value="MANNOSYL-D-GLYCERATE TRANSPORT_METABOLISM SYSTEM REPRESSOR MNGR-RELATED"/>
    <property type="match status" value="1"/>
</dbReference>
<accession>A0A5C0ZVU1</accession>
<evidence type="ECO:0000313" key="5">
    <source>
        <dbReference type="EMBL" id="QEL10108.1"/>
    </source>
</evidence>
<feature type="domain" description="HTH gntR-type" evidence="4">
    <location>
        <begin position="21"/>
        <end position="89"/>
    </location>
</feature>
<dbReference type="InterPro" id="IPR036388">
    <property type="entry name" value="WH-like_DNA-bd_sf"/>
</dbReference>
<name>A0A5C0ZVU1_9GAMM</name>
<dbReference type="AlphaFoldDB" id="A0A5C0ZVU1"/>
<dbReference type="GO" id="GO:0003677">
    <property type="term" value="F:DNA binding"/>
    <property type="evidence" value="ECO:0007669"/>
    <property type="project" value="UniProtKB-KW"/>
</dbReference>
<dbReference type="InterPro" id="IPR028978">
    <property type="entry name" value="Chorismate_lyase_/UTRA_dom_sf"/>
</dbReference>
<keyword evidence="2" id="KW-0238">DNA-binding</keyword>
<dbReference type="SUPFAM" id="SSF64288">
    <property type="entry name" value="Chorismate lyase-like"/>
    <property type="match status" value="1"/>
</dbReference>
<evidence type="ECO:0000313" key="6">
    <source>
        <dbReference type="Proteomes" id="UP000322553"/>
    </source>
</evidence>
<dbReference type="InterPro" id="IPR036390">
    <property type="entry name" value="WH_DNA-bd_sf"/>
</dbReference>
<dbReference type="SUPFAM" id="SSF46785">
    <property type="entry name" value="Winged helix' DNA-binding domain"/>
    <property type="match status" value="1"/>
</dbReference>
<dbReference type="RefSeq" id="WP_149054336.1">
    <property type="nucleotide sequence ID" value="NZ_CP043420.1"/>
</dbReference>
<reference evidence="5 6" key="1">
    <citation type="submission" date="2019-08" db="EMBL/GenBank/DDBJ databases">
        <title>Complete genome sequence of Kushneria sp. YCWA18, a halophilic phosphate-solubilizing bacterium isolated from Daqiao saltern in China.</title>
        <authorList>
            <person name="Du G.-X."/>
            <person name="Qu L.-Y."/>
        </authorList>
    </citation>
    <scope>NUCLEOTIDE SEQUENCE [LARGE SCALE GENOMIC DNA]</scope>
    <source>
        <strain evidence="5 6">YCWA18</strain>
    </source>
</reference>
<protein>
    <submittedName>
        <fullName evidence="5">GntR family transcriptional regulator</fullName>
    </submittedName>
</protein>
<dbReference type="CDD" id="cd07377">
    <property type="entry name" value="WHTH_GntR"/>
    <property type="match status" value="1"/>
</dbReference>
<proteinExistence type="predicted"/>
<evidence type="ECO:0000256" key="1">
    <source>
        <dbReference type="ARBA" id="ARBA00023015"/>
    </source>
</evidence>
<dbReference type="PROSITE" id="PS50949">
    <property type="entry name" value="HTH_GNTR"/>
    <property type="match status" value="1"/>
</dbReference>
<dbReference type="InterPro" id="IPR050679">
    <property type="entry name" value="Bact_HTH_transcr_reg"/>
</dbReference>
<dbReference type="InterPro" id="IPR011663">
    <property type="entry name" value="UTRA"/>
</dbReference>
<organism evidence="5 6">
    <name type="scientific">Kushneria phosphatilytica</name>
    <dbReference type="NCBI Taxonomy" id="657387"/>
    <lineage>
        <taxon>Bacteria</taxon>
        <taxon>Pseudomonadati</taxon>
        <taxon>Pseudomonadota</taxon>
        <taxon>Gammaproteobacteria</taxon>
        <taxon>Oceanospirillales</taxon>
        <taxon>Halomonadaceae</taxon>
        <taxon>Kushneria</taxon>
    </lineage>
</organism>
<keyword evidence="1" id="KW-0805">Transcription regulation</keyword>
<dbReference type="Pfam" id="PF07702">
    <property type="entry name" value="UTRA"/>
    <property type="match status" value="1"/>
</dbReference>
<dbReference type="Proteomes" id="UP000322553">
    <property type="component" value="Chromosome"/>
</dbReference>
<dbReference type="InterPro" id="IPR000524">
    <property type="entry name" value="Tscrpt_reg_HTH_GntR"/>
</dbReference>
<gene>
    <name evidence="5" type="ORF">FY550_02495</name>
</gene>
<evidence type="ECO:0000256" key="2">
    <source>
        <dbReference type="ARBA" id="ARBA00023125"/>
    </source>
</evidence>
<sequence length="255" mass="29222">MTLDKIVEVCLPHFENTRLGVPKYARFYNAIRDAIESGRLVAGDKLPSEQELSTRLPASLGTLQKALKALADDGIIVRQHGRGTFIRDQAIRYEDIRVFRFLDSGRPLPLTLQGVGIQRLPIEGELAEFFDRDECAVIERLVQVEGEPWTFNAFYLPITLADELLKMAPADFDGFSLHEYLHRSRQLLTARFEHQLCMRHFSSAACQALGIEKTPAPCLQWQVYGYTREGKPATFQRFELHPEHRPIELKTQLER</sequence>
<dbReference type="Pfam" id="PF00392">
    <property type="entry name" value="GntR"/>
    <property type="match status" value="1"/>
</dbReference>
<dbReference type="KEGG" id="kuy:FY550_02495"/>
<dbReference type="GO" id="GO:0045892">
    <property type="term" value="P:negative regulation of DNA-templated transcription"/>
    <property type="evidence" value="ECO:0007669"/>
    <property type="project" value="TreeGrafter"/>
</dbReference>
<dbReference type="Gene3D" id="1.10.10.10">
    <property type="entry name" value="Winged helix-like DNA-binding domain superfamily/Winged helix DNA-binding domain"/>
    <property type="match status" value="1"/>
</dbReference>
<evidence type="ECO:0000256" key="3">
    <source>
        <dbReference type="ARBA" id="ARBA00023163"/>
    </source>
</evidence>
<evidence type="ECO:0000259" key="4">
    <source>
        <dbReference type="PROSITE" id="PS50949"/>
    </source>
</evidence>
<keyword evidence="6" id="KW-1185">Reference proteome</keyword>
<dbReference type="EMBL" id="CP043420">
    <property type="protein sequence ID" value="QEL10108.1"/>
    <property type="molecule type" value="Genomic_DNA"/>
</dbReference>
<dbReference type="SMART" id="SM00345">
    <property type="entry name" value="HTH_GNTR"/>
    <property type="match status" value="1"/>
</dbReference>
<dbReference type="Gene3D" id="3.40.1410.10">
    <property type="entry name" value="Chorismate lyase-like"/>
    <property type="match status" value="1"/>
</dbReference>
<dbReference type="PANTHER" id="PTHR44846">
    <property type="entry name" value="MANNOSYL-D-GLYCERATE TRANSPORT/METABOLISM SYSTEM REPRESSOR MNGR-RELATED"/>
    <property type="match status" value="1"/>
</dbReference>
<dbReference type="GO" id="GO:0003700">
    <property type="term" value="F:DNA-binding transcription factor activity"/>
    <property type="evidence" value="ECO:0007669"/>
    <property type="project" value="InterPro"/>
</dbReference>